<accession>A0A2P4PWX7</accession>
<gene>
    <name evidence="1" type="ORF">GLOIN_2v1621953</name>
</gene>
<dbReference type="Proteomes" id="UP000018888">
    <property type="component" value="Unassembled WGS sequence"/>
</dbReference>
<name>A0A2P4PWX7_RHIID</name>
<reference evidence="1 2" key="1">
    <citation type="journal article" date="2013" name="Proc. Natl. Acad. Sci. U.S.A.">
        <title>Genome of an arbuscular mycorrhizal fungus provides insight into the oldest plant symbiosis.</title>
        <authorList>
            <person name="Tisserant E."/>
            <person name="Malbreil M."/>
            <person name="Kuo A."/>
            <person name="Kohler A."/>
            <person name="Symeonidi A."/>
            <person name="Balestrini R."/>
            <person name="Charron P."/>
            <person name="Duensing N."/>
            <person name="Frei Dit Frey N."/>
            <person name="Gianinazzi-Pearson V."/>
            <person name="Gilbert L.B."/>
            <person name="Handa Y."/>
            <person name="Herr J.R."/>
            <person name="Hijri M."/>
            <person name="Koul R."/>
            <person name="Kawaguchi M."/>
            <person name="Krajinski F."/>
            <person name="Lammers P.J."/>
            <person name="Masclaux F.G."/>
            <person name="Murat C."/>
            <person name="Morin E."/>
            <person name="Ndikumana S."/>
            <person name="Pagni M."/>
            <person name="Petitpierre D."/>
            <person name="Requena N."/>
            <person name="Rosikiewicz P."/>
            <person name="Riley R."/>
            <person name="Saito K."/>
            <person name="San Clemente H."/>
            <person name="Shapiro H."/>
            <person name="van Tuinen D."/>
            <person name="Becard G."/>
            <person name="Bonfante P."/>
            <person name="Paszkowski U."/>
            <person name="Shachar-Hill Y.Y."/>
            <person name="Tuskan G.A."/>
            <person name="Young P.W."/>
            <person name="Sanders I.R."/>
            <person name="Henrissat B."/>
            <person name="Rensing S.A."/>
            <person name="Grigoriev I.V."/>
            <person name="Corradi N."/>
            <person name="Roux C."/>
            <person name="Martin F."/>
        </authorList>
    </citation>
    <scope>NUCLEOTIDE SEQUENCE [LARGE SCALE GENOMIC DNA]</scope>
    <source>
        <strain evidence="1 2">DAOM 197198</strain>
    </source>
</reference>
<dbReference type="EMBL" id="AUPC02000128">
    <property type="protein sequence ID" value="POG69897.1"/>
    <property type="molecule type" value="Genomic_DNA"/>
</dbReference>
<comment type="caution">
    <text evidence="1">The sequence shown here is derived from an EMBL/GenBank/DDBJ whole genome shotgun (WGS) entry which is preliminary data.</text>
</comment>
<evidence type="ECO:0000313" key="1">
    <source>
        <dbReference type="EMBL" id="POG69897.1"/>
    </source>
</evidence>
<dbReference type="AlphaFoldDB" id="A0A2P4PWX7"/>
<keyword evidence="2" id="KW-1185">Reference proteome</keyword>
<organism evidence="1 2">
    <name type="scientific">Rhizophagus irregularis (strain DAOM 181602 / DAOM 197198 / MUCL 43194)</name>
    <name type="common">Arbuscular mycorrhizal fungus</name>
    <name type="synonym">Glomus intraradices</name>
    <dbReference type="NCBI Taxonomy" id="747089"/>
    <lineage>
        <taxon>Eukaryota</taxon>
        <taxon>Fungi</taxon>
        <taxon>Fungi incertae sedis</taxon>
        <taxon>Mucoromycota</taxon>
        <taxon>Glomeromycotina</taxon>
        <taxon>Glomeromycetes</taxon>
        <taxon>Glomerales</taxon>
        <taxon>Glomeraceae</taxon>
        <taxon>Rhizophagus</taxon>
    </lineage>
</organism>
<evidence type="ECO:0000313" key="2">
    <source>
        <dbReference type="Proteomes" id="UP000018888"/>
    </source>
</evidence>
<protein>
    <submittedName>
        <fullName evidence="1">Uncharacterized protein</fullName>
    </submittedName>
</protein>
<reference evidence="1 2" key="2">
    <citation type="journal article" date="2018" name="New Phytol.">
        <title>High intraspecific genome diversity in the model arbuscular mycorrhizal symbiont Rhizophagus irregularis.</title>
        <authorList>
            <person name="Chen E.C.H."/>
            <person name="Morin E."/>
            <person name="Beaudet D."/>
            <person name="Noel J."/>
            <person name="Yildirir G."/>
            <person name="Ndikumana S."/>
            <person name="Charron P."/>
            <person name="St-Onge C."/>
            <person name="Giorgi J."/>
            <person name="Kruger M."/>
            <person name="Marton T."/>
            <person name="Ropars J."/>
            <person name="Grigoriev I.V."/>
            <person name="Hainaut M."/>
            <person name="Henrissat B."/>
            <person name="Roux C."/>
            <person name="Martin F."/>
            <person name="Corradi N."/>
        </authorList>
    </citation>
    <scope>NUCLEOTIDE SEQUENCE [LARGE SCALE GENOMIC DNA]</scope>
    <source>
        <strain evidence="1 2">DAOM 197198</strain>
    </source>
</reference>
<proteinExistence type="predicted"/>
<sequence length="53" mass="6328">MFQWRKKNPMHYGNITPINAARLSYSSIFSPYLFKKFKNFAFDMILRPIDPEG</sequence>